<evidence type="ECO:0000256" key="7">
    <source>
        <dbReference type="SAM" id="MobiDB-lite"/>
    </source>
</evidence>
<feature type="domain" description="RRM" evidence="8">
    <location>
        <begin position="671"/>
        <end position="754"/>
    </location>
</feature>
<dbReference type="InterPro" id="IPR000504">
    <property type="entry name" value="RRM_dom"/>
</dbReference>
<comment type="caution">
    <text evidence="9">The sequence shown here is derived from an EMBL/GenBank/DDBJ whole genome shotgun (WGS) entry which is preliminary data.</text>
</comment>
<dbReference type="FunFam" id="3.30.70.330:FF:000240">
    <property type="entry name" value="RNA binding motif protein 19"/>
    <property type="match status" value="1"/>
</dbReference>
<dbReference type="SUPFAM" id="SSF54928">
    <property type="entry name" value="RNA-binding domain, RBD"/>
    <property type="match status" value="5"/>
</dbReference>
<dbReference type="Proteomes" id="UP000789390">
    <property type="component" value="Unassembled WGS sequence"/>
</dbReference>
<dbReference type="GO" id="GO:0005730">
    <property type="term" value="C:nucleolus"/>
    <property type="evidence" value="ECO:0007669"/>
    <property type="project" value="TreeGrafter"/>
</dbReference>
<feature type="domain" description="RRM" evidence="8">
    <location>
        <begin position="209"/>
        <end position="280"/>
    </location>
</feature>
<evidence type="ECO:0000259" key="8">
    <source>
        <dbReference type="PROSITE" id="PS50102"/>
    </source>
</evidence>
<feature type="domain" description="RRM" evidence="8">
    <location>
        <begin position="778"/>
        <end position="858"/>
    </location>
</feature>
<dbReference type="EMBL" id="CAKKLH010000336">
    <property type="protein sequence ID" value="CAH0113144.1"/>
    <property type="molecule type" value="Genomic_DNA"/>
</dbReference>
<dbReference type="FunFam" id="3.30.70.330:FF:001065">
    <property type="entry name" value="Predicted protein"/>
    <property type="match status" value="1"/>
</dbReference>
<keyword evidence="4 6" id="KW-0694">RNA-binding</keyword>
<feature type="domain" description="RRM" evidence="8">
    <location>
        <begin position="314"/>
        <end position="392"/>
    </location>
</feature>
<keyword evidence="3" id="KW-0677">Repeat</keyword>
<feature type="domain" description="RRM" evidence="8">
    <location>
        <begin position="2"/>
        <end position="79"/>
    </location>
</feature>
<sequence>MTRIIVKNLPTSVTAQKLKETFSLKGQVTDVQLKYDKDGNFRHFGFVGYKNNDEADTALTYFNNTFVGSCKIQVERCVNLGESSKIKKGKKVPEAIPAPLPIQKEKPAKQNTIKTPEDPEFAEFREIHSHNQKDKIWDNDGIDGSQPNPALNEDASDEKDENLVEKIAHKKDLSDLEYLKSKVVAGEEQTGSDKPVTLSKKEKVPKDYLHLKVRGFSCQVKKKDIKEFFASIKLDSIRLPPKVKGVAYIGFSSEKEMKKALNKHRSFYAGHRISVVKSEKKVNLEEDPKIQKKKEAWVRQEDDMKKEETVAESGRIFIRNLAYTVTEEDIEALFSRYGPLAETHLPIDKHSRKIKGFAFVTYVIPEHAVRAYTALDGTAFQGRMLHLIAGKPKAADDDDEDGEGTSYKKKKLKDLKNKAASAHNWNTLFLGTNAVATLMAERYSTTKQQVLLEGGDGQQQQQSVAVRLALGETQLVAETKQFLIENGIHLDAFQDTNYMALRWERAELSQVCSKFRLSPAMVRTSRLAARLFALRTRTKWKKAPKQRSKTVILVKNLDAQSNVEELRDLFSPFGELGRVLLPPRGVTAIIEFLEPTEAKAAFRKLAYSKFRHMPLYLEWAPMDVFRTAAQRAESASSENKASGKGASAVAILEENNPIPSDKVEEQPEQDTTLFVKNLNFATTDESMRKHFEFCGPIFSATVARKKDPKNPGQFLSMGYGFIQFLSKKATVTALKELQNSTLDDHTIELKRSNRTENKEETMVTARKTSSTNKEPISSKLLVRNIPFEATTKEVKELFKPFGELKAVRLPKKIAGNESHRGFAFIDFITKQDAKRAFESLSASTHLYGRRLVLEWAASEDTVEDVRRRTTSHFTEGPATKRNKKLELASNGIESD</sequence>
<dbReference type="InterPro" id="IPR051945">
    <property type="entry name" value="RRM_MRD1_RNA_proc_ribogen"/>
</dbReference>
<dbReference type="GO" id="GO:0003729">
    <property type="term" value="F:mRNA binding"/>
    <property type="evidence" value="ECO:0007669"/>
    <property type="project" value="TreeGrafter"/>
</dbReference>
<evidence type="ECO:0000256" key="3">
    <source>
        <dbReference type="ARBA" id="ARBA00022737"/>
    </source>
</evidence>
<dbReference type="SMART" id="SM00360">
    <property type="entry name" value="RRM"/>
    <property type="match status" value="6"/>
</dbReference>
<comment type="subcellular location">
    <subcellularLocation>
        <location evidence="1">Nucleus</location>
    </subcellularLocation>
</comment>
<dbReference type="FunFam" id="3.30.70.330:FF:000277">
    <property type="entry name" value="RNA binding motif protein 19"/>
    <property type="match status" value="1"/>
</dbReference>
<dbReference type="PANTHER" id="PTHR48039:SF5">
    <property type="entry name" value="RNA-BINDING PROTEIN 28"/>
    <property type="match status" value="1"/>
</dbReference>
<feature type="region of interest" description="Disordered" evidence="7">
    <location>
        <begin position="132"/>
        <end position="160"/>
    </location>
</feature>
<feature type="region of interest" description="Disordered" evidence="7">
    <location>
        <begin position="868"/>
        <end position="895"/>
    </location>
</feature>
<dbReference type="CDD" id="cd12567">
    <property type="entry name" value="RRM3_RBM19"/>
    <property type="match status" value="1"/>
</dbReference>
<comment type="similarity">
    <text evidence="2">Belongs to the RRM MRD1 family.</text>
</comment>
<evidence type="ECO:0000256" key="5">
    <source>
        <dbReference type="ARBA" id="ARBA00023242"/>
    </source>
</evidence>
<dbReference type="OrthoDB" id="439639at2759"/>
<dbReference type="InterPro" id="IPR034421">
    <property type="entry name" value="RBM19_RRM6"/>
</dbReference>
<dbReference type="InterPro" id="IPR034420">
    <property type="entry name" value="RBM19_RRM4"/>
</dbReference>
<dbReference type="FunFam" id="3.30.70.330:FF:000738">
    <property type="entry name" value="RNA-binding motif protein 19"/>
    <property type="match status" value="1"/>
</dbReference>
<evidence type="ECO:0000313" key="9">
    <source>
        <dbReference type="EMBL" id="CAH0113144.1"/>
    </source>
</evidence>
<dbReference type="InterPro" id="IPR034423">
    <property type="entry name" value="RBM19_RRM5"/>
</dbReference>
<name>A0A8J2WVE4_9CRUS</name>
<dbReference type="InterPro" id="IPR012677">
    <property type="entry name" value="Nucleotide-bd_a/b_plait_sf"/>
</dbReference>
<keyword evidence="10" id="KW-1185">Reference proteome</keyword>
<dbReference type="InterPro" id="IPR035979">
    <property type="entry name" value="RBD_domain_sf"/>
</dbReference>
<dbReference type="Gene3D" id="3.30.70.330">
    <property type="match status" value="6"/>
</dbReference>
<feature type="domain" description="RRM" evidence="8">
    <location>
        <begin position="550"/>
        <end position="622"/>
    </location>
</feature>
<organism evidence="9 10">
    <name type="scientific">Daphnia galeata</name>
    <dbReference type="NCBI Taxonomy" id="27404"/>
    <lineage>
        <taxon>Eukaryota</taxon>
        <taxon>Metazoa</taxon>
        <taxon>Ecdysozoa</taxon>
        <taxon>Arthropoda</taxon>
        <taxon>Crustacea</taxon>
        <taxon>Branchiopoda</taxon>
        <taxon>Diplostraca</taxon>
        <taxon>Cladocera</taxon>
        <taxon>Anomopoda</taxon>
        <taxon>Daphniidae</taxon>
        <taxon>Daphnia</taxon>
    </lineage>
</organism>
<dbReference type="Pfam" id="PF00076">
    <property type="entry name" value="RRM_1"/>
    <property type="match status" value="5"/>
</dbReference>
<dbReference type="CDD" id="cd12564">
    <property type="entry name" value="RRM1_RBM19"/>
    <property type="match status" value="1"/>
</dbReference>
<proteinExistence type="inferred from homology"/>
<evidence type="ECO:0000313" key="10">
    <source>
        <dbReference type="Proteomes" id="UP000789390"/>
    </source>
</evidence>
<protein>
    <recommendedName>
        <fullName evidence="8">RRM domain-containing protein</fullName>
    </recommendedName>
</protein>
<dbReference type="CDD" id="cd12569">
    <property type="entry name" value="RRM4_RBM19"/>
    <property type="match status" value="1"/>
</dbReference>
<evidence type="ECO:0000256" key="1">
    <source>
        <dbReference type="ARBA" id="ARBA00004123"/>
    </source>
</evidence>
<dbReference type="InterPro" id="IPR034418">
    <property type="entry name" value="RMB19_RRM1"/>
</dbReference>
<dbReference type="PANTHER" id="PTHR48039">
    <property type="entry name" value="RNA-BINDING MOTIF PROTEIN 14B"/>
    <property type="match status" value="1"/>
</dbReference>
<evidence type="ECO:0000256" key="2">
    <source>
        <dbReference type="ARBA" id="ARBA00008033"/>
    </source>
</evidence>
<dbReference type="CDD" id="cd12318">
    <property type="entry name" value="RRM5_RBM19_like"/>
    <property type="match status" value="1"/>
</dbReference>
<keyword evidence="5" id="KW-0539">Nucleus</keyword>
<evidence type="ECO:0000256" key="6">
    <source>
        <dbReference type="PROSITE-ProRule" id="PRU00176"/>
    </source>
</evidence>
<dbReference type="CDD" id="cd12571">
    <property type="entry name" value="RRM6_RBM19"/>
    <property type="match status" value="1"/>
</dbReference>
<reference evidence="9" key="1">
    <citation type="submission" date="2021-11" db="EMBL/GenBank/DDBJ databases">
        <authorList>
            <person name="Schell T."/>
        </authorList>
    </citation>
    <scope>NUCLEOTIDE SEQUENCE</scope>
    <source>
        <strain evidence="9">M5</strain>
    </source>
</reference>
<dbReference type="InterPro" id="IPR034419">
    <property type="entry name" value="RBM19_RRM3"/>
</dbReference>
<accession>A0A8J2WVE4</accession>
<dbReference type="PROSITE" id="PS50102">
    <property type="entry name" value="RRM"/>
    <property type="match status" value="6"/>
</dbReference>
<dbReference type="AlphaFoldDB" id="A0A8J2WVE4"/>
<gene>
    <name evidence="9" type="ORF">DGAL_LOCUS16946</name>
</gene>
<evidence type="ECO:0000256" key="4">
    <source>
        <dbReference type="ARBA" id="ARBA00022884"/>
    </source>
</evidence>